<dbReference type="CDD" id="cd00267">
    <property type="entry name" value="ABC_ATPase"/>
    <property type="match status" value="1"/>
</dbReference>
<sequence>VVRSCPCRHGCTRCVPADVLAHGLPVEGSERSAAAAPAVAAAGATAASAPPLPPRAAQAAAPRVCSEAAGIREVVARVRAATAGLPQGFRLGVIYGPSGSGKSRLLAALSAKKPVSESIVAKQFKANMAVCSHPAFGDGGDAISLLSAAGLNKIPAWVRPLHSISNGERSRALLAVTLASASTALSIDDFASNTDAASAMSTARSLASLVKQRGLKSVWVATANRQVLPCLEADLVVLAQSGQAAPNPWPREERRAGVEWHMNVEGFREPEGQSPGTAAWVGDEFRGEGAAG</sequence>
<dbReference type="EMBL" id="CAUYUJ010017514">
    <property type="protein sequence ID" value="CAK0875443.1"/>
    <property type="molecule type" value="Genomic_DNA"/>
</dbReference>
<keyword evidence="4" id="KW-1185">Reference proteome</keyword>
<evidence type="ECO:0000313" key="4">
    <source>
        <dbReference type="Proteomes" id="UP001189429"/>
    </source>
</evidence>
<evidence type="ECO:0000256" key="1">
    <source>
        <dbReference type="SAM" id="MobiDB-lite"/>
    </source>
</evidence>
<protein>
    <recommendedName>
        <fullName evidence="5">AAA+ ATPase domain-containing protein</fullName>
    </recommendedName>
</protein>
<dbReference type="SUPFAM" id="SSF52540">
    <property type="entry name" value="P-loop containing nucleoside triphosphate hydrolases"/>
    <property type="match status" value="1"/>
</dbReference>
<evidence type="ECO:0000313" key="3">
    <source>
        <dbReference type="EMBL" id="CAK0875443.1"/>
    </source>
</evidence>
<organism evidence="2 4">
    <name type="scientific">Prorocentrum cordatum</name>
    <dbReference type="NCBI Taxonomy" id="2364126"/>
    <lineage>
        <taxon>Eukaryota</taxon>
        <taxon>Sar</taxon>
        <taxon>Alveolata</taxon>
        <taxon>Dinophyceae</taxon>
        <taxon>Prorocentrales</taxon>
        <taxon>Prorocentraceae</taxon>
        <taxon>Prorocentrum</taxon>
    </lineage>
</organism>
<gene>
    <name evidence="2" type="ORF">PCOR1329_LOCUS13748</name>
    <name evidence="3" type="ORF">PCOR1329_LOCUS60119</name>
</gene>
<name>A0ABN9QSK6_9DINO</name>
<reference evidence="2" key="1">
    <citation type="submission" date="2023-10" db="EMBL/GenBank/DDBJ databases">
        <authorList>
            <person name="Chen Y."/>
            <person name="Shah S."/>
            <person name="Dougan E. K."/>
            <person name="Thang M."/>
            <person name="Chan C."/>
        </authorList>
    </citation>
    <scope>NUCLEOTIDE SEQUENCE [LARGE SCALE GENOMIC DNA]</scope>
</reference>
<evidence type="ECO:0000313" key="2">
    <source>
        <dbReference type="EMBL" id="CAK0808033.1"/>
    </source>
</evidence>
<feature type="non-terminal residue" evidence="2">
    <location>
        <position position="1"/>
    </location>
</feature>
<dbReference type="Proteomes" id="UP001189429">
    <property type="component" value="Unassembled WGS sequence"/>
</dbReference>
<feature type="compositionally biased region" description="Basic and acidic residues" evidence="1">
    <location>
        <begin position="283"/>
        <end position="292"/>
    </location>
</feature>
<feature type="region of interest" description="Disordered" evidence="1">
    <location>
        <begin position="267"/>
        <end position="292"/>
    </location>
</feature>
<dbReference type="EMBL" id="CAUYUJ010004078">
    <property type="protein sequence ID" value="CAK0808033.1"/>
    <property type="molecule type" value="Genomic_DNA"/>
</dbReference>
<evidence type="ECO:0008006" key="5">
    <source>
        <dbReference type="Google" id="ProtNLM"/>
    </source>
</evidence>
<dbReference type="InterPro" id="IPR027417">
    <property type="entry name" value="P-loop_NTPase"/>
</dbReference>
<comment type="caution">
    <text evidence="2">The sequence shown here is derived from an EMBL/GenBank/DDBJ whole genome shotgun (WGS) entry which is preliminary data.</text>
</comment>
<proteinExistence type="predicted"/>
<accession>A0ABN9QSK6</accession>
<dbReference type="Gene3D" id="3.40.50.300">
    <property type="entry name" value="P-loop containing nucleotide triphosphate hydrolases"/>
    <property type="match status" value="1"/>
</dbReference>